<dbReference type="PANTHER" id="PTHR43692">
    <property type="entry name" value="UDP-N-ACETYLMURAMOYLALANINE--D-GLUTAMATE LIGASE"/>
    <property type="match status" value="1"/>
</dbReference>
<comment type="caution">
    <text evidence="11">The sequence shown here is derived from an EMBL/GenBank/DDBJ whole genome shotgun (WGS) entry which is preliminary data.</text>
</comment>
<dbReference type="InterPro" id="IPR036565">
    <property type="entry name" value="Mur-like_cat_sf"/>
</dbReference>
<feature type="binding site" evidence="7">
    <location>
        <begin position="116"/>
        <end position="122"/>
    </location>
    <ligand>
        <name>ATP</name>
        <dbReference type="ChEBI" id="CHEBI:30616"/>
    </ligand>
</feature>
<evidence type="ECO:0000313" key="11">
    <source>
        <dbReference type="EMBL" id="PWG65277.1"/>
    </source>
</evidence>
<accession>A0A2U2N857</accession>
<dbReference type="SUPFAM" id="SSF51984">
    <property type="entry name" value="MurCD N-terminal domain"/>
    <property type="match status" value="1"/>
</dbReference>
<dbReference type="GO" id="GO:0005737">
    <property type="term" value="C:cytoplasm"/>
    <property type="evidence" value="ECO:0007669"/>
    <property type="project" value="UniProtKB-SubCell"/>
</dbReference>
<dbReference type="GO" id="GO:0009252">
    <property type="term" value="P:peptidoglycan biosynthetic process"/>
    <property type="evidence" value="ECO:0007669"/>
    <property type="project" value="UniProtKB-UniRule"/>
</dbReference>
<sequence length="448" mass="46156">MTAKRPGWDAVIVGLGETGLACARHLAARGRRVAVTDSRATPPRARALAAEHPEIPQALGRLDASLLADAGEIVLSPGVDPRLPELQAAREAGVPMAGEIELFARVARAPVVAITGSNGKSTVTSLVGAMAEAAGLRTAVGGNLGTPALDLLAEPESELYVLELSSFQLETVASLDARVATVLNLSPDHLDRYPDIAAYAAAKQRIFRGHGLMVLNADDPQVAAMALAGRERRWFGLGPPAGDEHYGLVRRAGETWLARGETPLLPTGALALPGRHNQANALAALALGEAAGLPEAAMLAALREFRGLPHRSEPVAERNGVLWVNDSKATNVGAAVAAIEGMERPVVLLAGGDGKGQDFGALATALRGRARAAVVFGRDAPRLVAALGDACPVTRVADLDAAVTAAAALSRAGDAVLLAPACASLDQFPDYRARGAAFRRAVEGLGDG</sequence>
<dbReference type="GO" id="GO:0008764">
    <property type="term" value="F:UDP-N-acetylmuramoylalanine-D-glutamate ligase activity"/>
    <property type="evidence" value="ECO:0007669"/>
    <property type="project" value="UniProtKB-UniRule"/>
</dbReference>
<dbReference type="RefSeq" id="WP_109676153.1">
    <property type="nucleotide sequence ID" value="NZ_CP086615.1"/>
</dbReference>
<dbReference type="GO" id="GO:0005524">
    <property type="term" value="F:ATP binding"/>
    <property type="evidence" value="ECO:0007669"/>
    <property type="project" value="UniProtKB-UniRule"/>
</dbReference>
<keyword evidence="4 7" id="KW-0436">Ligase</keyword>
<evidence type="ECO:0000256" key="7">
    <source>
        <dbReference type="HAMAP-Rule" id="MF_00639"/>
    </source>
</evidence>
<dbReference type="Pfam" id="PF02875">
    <property type="entry name" value="Mur_ligase_C"/>
    <property type="match status" value="1"/>
</dbReference>
<keyword evidence="7 8" id="KW-0573">Peptidoglycan synthesis</keyword>
<dbReference type="GO" id="GO:0071555">
    <property type="term" value="P:cell wall organization"/>
    <property type="evidence" value="ECO:0007669"/>
    <property type="project" value="UniProtKB-KW"/>
</dbReference>
<dbReference type="Pfam" id="PF21799">
    <property type="entry name" value="MurD-like_N"/>
    <property type="match status" value="1"/>
</dbReference>
<dbReference type="GO" id="GO:0051301">
    <property type="term" value="P:cell division"/>
    <property type="evidence" value="ECO:0007669"/>
    <property type="project" value="UniProtKB-KW"/>
</dbReference>
<dbReference type="SUPFAM" id="SSF53244">
    <property type="entry name" value="MurD-like peptide ligases, peptide-binding domain"/>
    <property type="match status" value="1"/>
</dbReference>
<keyword evidence="5 7" id="KW-0547">Nucleotide-binding</keyword>
<evidence type="ECO:0000256" key="8">
    <source>
        <dbReference type="RuleBase" id="RU003664"/>
    </source>
</evidence>
<evidence type="ECO:0000259" key="9">
    <source>
        <dbReference type="Pfam" id="PF02875"/>
    </source>
</evidence>
<keyword evidence="7 8" id="KW-0961">Cell wall biogenesis/degradation</keyword>
<comment type="catalytic activity">
    <reaction evidence="7 8">
        <text>UDP-N-acetyl-alpha-D-muramoyl-L-alanine + D-glutamate + ATP = UDP-N-acetyl-alpha-D-muramoyl-L-alanyl-D-glutamate + ADP + phosphate + H(+)</text>
        <dbReference type="Rhea" id="RHEA:16429"/>
        <dbReference type="ChEBI" id="CHEBI:15378"/>
        <dbReference type="ChEBI" id="CHEBI:29986"/>
        <dbReference type="ChEBI" id="CHEBI:30616"/>
        <dbReference type="ChEBI" id="CHEBI:43474"/>
        <dbReference type="ChEBI" id="CHEBI:83898"/>
        <dbReference type="ChEBI" id="CHEBI:83900"/>
        <dbReference type="ChEBI" id="CHEBI:456216"/>
        <dbReference type="EC" id="6.3.2.9"/>
    </reaction>
</comment>
<reference evidence="11 12" key="1">
    <citation type="submission" date="2018-05" db="EMBL/GenBank/DDBJ databases">
        <title>Spiribacter halobius sp. nov., a moderately halophilic bacterium isolated from marine solar saltern.</title>
        <authorList>
            <person name="Zheng W.-S."/>
            <person name="Lu D.-C."/>
            <person name="Du Z.-J."/>
        </authorList>
    </citation>
    <scope>NUCLEOTIDE SEQUENCE [LARGE SCALE GENOMIC DNA]</scope>
    <source>
        <strain evidence="11 12">E85</strain>
    </source>
</reference>
<proteinExistence type="inferred from homology"/>
<keyword evidence="7 8" id="KW-0131">Cell cycle</keyword>
<dbReference type="Proteomes" id="UP000245474">
    <property type="component" value="Unassembled WGS sequence"/>
</dbReference>
<feature type="domain" description="Mur ligase C-terminal" evidence="9">
    <location>
        <begin position="310"/>
        <end position="422"/>
    </location>
</feature>
<comment type="function">
    <text evidence="7 8">Cell wall formation. Catalyzes the addition of glutamate to the nucleotide precursor UDP-N-acetylmuramoyl-L-alanine (UMA).</text>
</comment>
<keyword evidence="12" id="KW-1185">Reference proteome</keyword>
<dbReference type="UniPathway" id="UPA00219"/>
<dbReference type="InterPro" id="IPR013221">
    <property type="entry name" value="Mur_ligase_cen"/>
</dbReference>
<dbReference type="Gene3D" id="3.40.1190.10">
    <property type="entry name" value="Mur-like, catalytic domain"/>
    <property type="match status" value="1"/>
</dbReference>
<dbReference type="NCBIfam" id="TIGR01087">
    <property type="entry name" value="murD"/>
    <property type="match status" value="1"/>
</dbReference>
<keyword evidence="7 8" id="KW-0133">Cell shape</keyword>
<dbReference type="OrthoDB" id="9809796at2"/>
<dbReference type="GO" id="GO:0008360">
    <property type="term" value="P:regulation of cell shape"/>
    <property type="evidence" value="ECO:0007669"/>
    <property type="project" value="UniProtKB-KW"/>
</dbReference>
<dbReference type="SUPFAM" id="SSF53623">
    <property type="entry name" value="MurD-like peptide ligases, catalytic domain"/>
    <property type="match status" value="1"/>
</dbReference>
<evidence type="ECO:0000313" key="12">
    <source>
        <dbReference type="Proteomes" id="UP000245474"/>
    </source>
</evidence>
<comment type="pathway">
    <text evidence="2 7 8">Cell wall biogenesis; peptidoglycan biosynthesis.</text>
</comment>
<dbReference type="InterPro" id="IPR005762">
    <property type="entry name" value="MurD"/>
</dbReference>
<keyword evidence="7 8" id="KW-0132">Cell division</keyword>
<keyword evidence="6 7" id="KW-0067">ATP-binding</keyword>
<evidence type="ECO:0000256" key="4">
    <source>
        <dbReference type="ARBA" id="ARBA00022598"/>
    </source>
</evidence>
<dbReference type="HAMAP" id="MF_00639">
    <property type="entry name" value="MurD"/>
    <property type="match status" value="1"/>
</dbReference>
<evidence type="ECO:0000259" key="10">
    <source>
        <dbReference type="Pfam" id="PF08245"/>
    </source>
</evidence>
<keyword evidence="3 7" id="KW-0963">Cytoplasm</keyword>
<comment type="similarity">
    <text evidence="7">Belongs to the MurCDEF family.</text>
</comment>
<evidence type="ECO:0000256" key="1">
    <source>
        <dbReference type="ARBA" id="ARBA00004496"/>
    </source>
</evidence>
<dbReference type="PANTHER" id="PTHR43692:SF1">
    <property type="entry name" value="UDP-N-ACETYLMURAMOYLALANINE--D-GLUTAMATE LIGASE"/>
    <property type="match status" value="1"/>
</dbReference>
<evidence type="ECO:0000256" key="3">
    <source>
        <dbReference type="ARBA" id="ARBA00022490"/>
    </source>
</evidence>
<gene>
    <name evidence="7" type="primary">murD</name>
    <name evidence="11" type="ORF">DEM34_02560</name>
</gene>
<dbReference type="InterPro" id="IPR036615">
    <property type="entry name" value="Mur_ligase_C_dom_sf"/>
</dbReference>
<dbReference type="AlphaFoldDB" id="A0A2U2N857"/>
<dbReference type="EC" id="6.3.2.9" evidence="7 8"/>
<dbReference type="Pfam" id="PF08245">
    <property type="entry name" value="Mur_ligase_M"/>
    <property type="match status" value="1"/>
</dbReference>
<feature type="domain" description="Mur ligase central" evidence="10">
    <location>
        <begin position="114"/>
        <end position="287"/>
    </location>
</feature>
<organism evidence="11 12">
    <name type="scientific">Sediminicurvatus halobius</name>
    <dbReference type="NCBI Taxonomy" id="2182432"/>
    <lineage>
        <taxon>Bacteria</taxon>
        <taxon>Pseudomonadati</taxon>
        <taxon>Pseudomonadota</taxon>
        <taxon>Gammaproteobacteria</taxon>
        <taxon>Chromatiales</taxon>
        <taxon>Ectothiorhodospiraceae</taxon>
        <taxon>Sediminicurvatus</taxon>
    </lineage>
</organism>
<dbReference type="InterPro" id="IPR004101">
    <property type="entry name" value="Mur_ligase_C"/>
</dbReference>
<evidence type="ECO:0000256" key="6">
    <source>
        <dbReference type="ARBA" id="ARBA00022840"/>
    </source>
</evidence>
<protein>
    <recommendedName>
        <fullName evidence="7 8">UDP-N-acetylmuramoylalanine--D-glutamate ligase</fullName>
        <ecNumber evidence="7 8">6.3.2.9</ecNumber>
    </recommendedName>
    <alternativeName>
        <fullName evidence="7">D-glutamic acid-adding enzyme</fullName>
    </alternativeName>
    <alternativeName>
        <fullName evidence="7">UDP-N-acetylmuramoyl-L-alanyl-D-glutamate synthetase</fullName>
    </alternativeName>
</protein>
<comment type="subcellular location">
    <subcellularLocation>
        <location evidence="1 7 8">Cytoplasm</location>
    </subcellularLocation>
</comment>
<dbReference type="Gene3D" id="3.40.50.720">
    <property type="entry name" value="NAD(P)-binding Rossmann-like Domain"/>
    <property type="match status" value="1"/>
</dbReference>
<name>A0A2U2N857_9GAMM</name>
<dbReference type="Gene3D" id="3.90.190.20">
    <property type="entry name" value="Mur ligase, C-terminal domain"/>
    <property type="match status" value="1"/>
</dbReference>
<dbReference type="EMBL" id="QFFI01000003">
    <property type="protein sequence ID" value="PWG65277.1"/>
    <property type="molecule type" value="Genomic_DNA"/>
</dbReference>
<evidence type="ECO:0000256" key="2">
    <source>
        <dbReference type="ARBA" id="ARBA00004752"/>
    </source>
</evidence>
<evidence type="ECO:0000256" key="5">
    <source>
        <dbReference type="ARBA" id="ARBA00022741"/>
    </source>
</evidence>